<dbReference type="RefSeq" id="WP_049644542.1">
    <property type="nucleotide sequence ID" value="NZ_LFTY01000002.1"/>
</dbReference>
<feature type="signal peptide" evidence="1">
    <location>
        <begin position="1"/>
        <end position="23"/>
    </location>
</feature>
<gene>
    <name evidence="2" type="ORF">AIOL_003979</name>
</gene>
<proteinExistence type="predicted"/>
<dbReference type="EMBL" id="LFTY01000002">
    <property type="protein sequence ID" value="KMW58998.1"/>
    <property type="molecule type" value="Genomic_DNA"/>
</dbReference>
<reference evidence="2 3" key="1">
    <citation type="submission" date="2015-06" db="EMBL/GenBank/DDBJ databases">
        <title>Draft genome sequence of an Alphaproteobacteria species associated to the Mediterranean sponge Oscarella lobularis.</title>
        <authorList>
            <person name="Jourda C."/>
            <person name="Santini S."/>
            <person name="Claverie J.-M."/>
        </authorList>
    </citation>
    <scope>NUCLEOTIDE SEQUENCE [LARGE SCALE GENOMIC DNA]</scope>
    <source>
        <strain evidence="2">IGS</strain>
    </source>
</reference>
<evidence type="ECO:0000313" key="2">
    <source>
        <dbReference type="EMBL" id="KMW58998.1"/>
    </source>
</evidence>
<organism evidence="2 3">
    <name type="scientific">Candidatus Rhodobacter oscarellae</name>
    <dbReference type="NCBI Taxonomy" id="1675527"/>
    <lineage>
        <taxon>Bacteria</taxon>
        <taxon>Pseudomonadati</taxon>
        <taxon>Pseudomonadota</taxon>
        <taxon>Alphaproteobacteria</taxon>
        <taxon>Rhodobacterales</taxon>
        <taxon>Rhodobacter group</taxon>
        <taxon>Rhodobacter</taxon>
    </lineage>
</organism>
<name>A0A0J9GZS9_9RHOB</name>
<keyword evidence="3" id="KW-1185">Reference proteome</keyword>
<comment type="caution">
    <text evidence="2">The sequence shown here is derived from an EMBL/GenBank/DDBJ whole genome shotgun (WGS) entry which is preliminary data.</text>
</comment>
<keyword evidence="1" id="KW-0732">Signal</keyword>
<dbReference type="PATRIC" id="fig|1675527.3.peg.4171"/>
<dbReference type="OrthoDB" id="7678501at2"/>
<feature type="chain" id="PRO_5005320262" evidence="1">
    <location>
        <begin position="24"/>
        <end position="114"/>
    </location>
</feature>
<evidence type="ECO:0000313" key="3">
    <source>
        <dbReference type="Proteomes" id="UP000037178"/>
    </source>
</evidence>
<dbReference type="STRING" id="1675527.AIOL_003979"/>
<protein>
    <submittedName>
        <fullName evidence="2">Uncharacterized protein</fullName>
    </submittedName>
</protein>
<dbReference type="Proteomes" id="UP000037178">
    <property type="component" value="Unassembled WGS sequence"/>
</dbReference>
<dbReference type="AlphaFoldDB" id="A0A0J9GZS9"/>
<sequence length="114" mass="11694">MTRITLIAAALTSLTLTAPASFAGNAGASLPDCYNHVINACNGTNHPEACSESGMNACDEYHNANAANGVGAKLKLLSNGNGRFKVKIVPQRAAPPAKVFKKTGETPSAVIGKI</sequence>
<accession>A0A0J9GZS9</accession>
<evidence type="ECO:0000256" key="1">
    <source>
        <dbReference type="SAM" id="SignalP"/>
    </source>
</evidence>